<dbReference type="InterPro" id="IPR005119">
    <property type="entry name" value="LysR_subst-bd"/>
</dbReference>
<sequence>MEVHQLQYVVEVAKHRHFTRAAEAICVAQSSLSQQITKLEDELGIKLFERTTRSVYPTSAGEEFLLHARRILAEIDAAKQAMQGYTHLTRGTVNIGAITTLESIDFVAMVTAFHRTYPGLNINIVNAGSYRLTEMIQTLEINAAIFSPQVDTDLTNLEIHPLAEDEFVVVTSLSHPLANHQMINLSDLAAEDFIFPSPDQSIYKVYEKACRDAGFSPKIVCQSSHSESSLALVANGMGIGLFPRDAIVANMPPGVSIIHLNDPIKKHIALALLKRPHYPPPVAAFRDFVLNWTNR</sequence>
<dbReference type="SUPFAM" id="SSF46785">
    <property type="entry name" value="Winged helix' DNA-binding domain"/>
    <property type="match status" value="1"/>
</dbReference>
<dbReference type="PANTHER" id="PTHR30419">
    <property type="entry name" value="HTH-TYPE TRANSCRIPTIONAL REGULATOR YBHD"/>
    <property type="match status" value="1"/>
</dbReference>
<dbReference type="Gene3D" id="3.40.190.290">
    <property type="match status" value="1"/>
</dbReference>
<dbReference type="Pfam" id="PF00126">
    <property type="entry name" value="HTH_1"/>
    <property type="match status" value="1"/>
</dbReference>
<dbReference type="Pfam" id="PF03466">
    <property type="entry name" value="LysR_substrate"/>
    <property type="match status" value="1"/>
</dbReference>
<dbReference type="RefSeq" id="WP_066244027.1">
    <property type="nucleotide sequence ID" value="NZ_LSGP01000023.1"/>
</dbReference>
<dbReference type="SUPFAM" id="SSF53850">
    <property type="entry name" value="Periplasmic binding protein-like II"/>
    <property type="match status" value="1"/>
</dbReference>
<dbReference type="GO" id="GO:0003700">
    <property type="term" value="F:DNA-binding transcription factor activity"/>
    <property type="evidence" value="ECO:0007669"/>
    <property type="project" value="InterPro"/>
</dbReference>
<dbReference type="Gene3D" id="1.10.10.10">
    <property type="entry name" value="Winged helix-like DNA-binding domain superfamily/Winged helix DNA-binding domain"/>
    <property type="match status" value="1"/>
</dbReference>
<name>A0A154BPN2_ANASB</name>
<keyword evidence="3" id="KW-0238">DNA-binding</keyword>
<dbReference type="EMBL" id="LSGP01000023">
    <property type="protein sequence ID" value="KYZ75458.1"/>
    <property type="molecule type" value="Genomic_DNA"/>
</dbReference>
<dbReference type="GO" id="GO:0005829">
    <property type="term" value="C:cytosol"/>
    <property type="evidence" value="ECO:0007669"/>
    <property type="project" value="TreeGrafter"/>
</dbReference>
<keyword evidence="4" id="KW-0804">Transcription</keyword>
<dbReference type="PROSITE" id="PS50931">
    <property type="entry name" value="HTH_LYSR"/>
    <property type="match status" value="1"/>
</dbReference>
<protein>
    <recommendedName>
        <fullName evidence="5">HTH lysR-type domain-containing protein</fullName>
    </recommendedName>
</protein>
<keyword evidence="2" id="KW-0805">Transcription regulation</keyword>
<dbReference type="OrthoDB" id="108771at2"/>
<dbReference type="InterPro" id="IPR000847">
    <property type="entry name" value="LysR_HTH_N"/>
</dbReference>
<evidence type="ECO:0000256" key="1">
    <source>
        <dbReference type="ARBA" id="ARBA00009437"/>
    </source>
</evidence>
<dbReference type="FunFam" id="1.10.10.10:FF:000001">
    <property type="entry name" value="LysR family transcriptional regulator"/>
    <property type="match status" value="1"/>
</dbReference>
<evidence type="ECO:0000259" key="5">
    <source>
        <dbReference type="PROSITE" id="PS50931"/>
    </source>
</evidence>
<reference evidence="6 7" key="1">
    <citation type="submission" date="2016-02" db="EMBL/GenBank/DDBJ databases">
        <title>Anaerosporomusa subterraneum gen. nov., sp. nov., a spore-forming obligate anaerobe isolated from saprolite.</title>
        <authorList>
            <person name="Choi J.K."/>
            <person name="Shah M."/>
            <person name="Yee N."/>
        </authorList>
    </citation>
    <scope>NUCLEOTIDE SEQUENCE [LARGE SCALE GENOMIC DNA]</scope>
    <source>
        <strain evidence="6 7">RU4</strain>
    </source>
</reference>
<dbReference type="Proteomes" id="UP000076268">
    <property type="component" value="Unassembled WGS sequence"/>
</dbReference>
<gene>
    <name evidence="6" type="ORF">AXX12_12105</name>
</gene>
<dbReference type="AlphaFoldDB" id="A0A154BPN2"/>
<comment type="similarity">
    <text evidence="1">Belongs to the LysR transcriptional regulatory family.</text>
</comment>
<dbReference type="InterPro" id="IPR036390">
    <property type="entry name" value="WH_DNA-bd_sf"/>
</dbReference>
<dbReference type="GO" id="GO:0003677">
    <property type="term" value="F:DNA binding"/>
    <property type="evidence" value="ECO:0007669"/>
    <property type="project" value="UniProtKB-KW"/>
</dbReference>
<dbReference type="InterPro" id="IPR050950">
    <property type="entry name" value="HTH-type_LysR_regulators"/>
</dbReference>
<evidence type="ECO:0000256" key="3">
    <source>
        <dbReference type="ARBA" id="ARBA00023125"/>
    </source>
</evidence>
<evidence type="ECO:0000313" key="7">
    <source>
        <dbReference type="Proteomes" id="UP000076268"/>
    </source>
</evidence>
<comment type="caution">
    <text evidence="6">The sequence shown here is derived from an EMBL/GenBank/DDBJ whole genome shotgun (WGS) entry which is preliminary data.</text>
</comment>
<dbReference type="CDD" id="cd05466">
    <property type="entry name" value="PBP2_LTTR_substrate"/>
    <property type="match status" value="1"/>
</dbReference>
<keyword evidence="7" id="KW-1185">Reference proteome</keyword>
<accession>A0A154BPN2</accession>
<dbReference type="STRING" id="1794912.AXX12_12105"/>
<feature type="domain" description="HTH lysR-type" evidence="5">
    <location>
        <begin position="1"/>
        <end position="58"/>
    </location>
</feature>
<dbReference type="PRINTS" id="PR00039">
    <property type="entry name" value="HTHLYSR"/>
</dbReference>
<evidence type="ECO:0000256" key="4">
    <source>
        <dbReference type="ARBA" id="ARBA00023163"/>
    </source>
</evidence>
<organism evidence="6 7">
    <name type="scientific">Anaerosporomusa subterranea</name>
    <dbReference type="NCBI Taxonomy" id="1794912"/>
    <lineage>
        <taxon>Bacteria</taxon>
        <taxon>Bacillati</taxon>
        <taxon>Bacillota</taxon>
        <taxon>Negativicutes</taxon>
        <taxon>Acetonemataceae</taxon>
        <taxon>Anaerosporomusa</taxon>
    </lineage>
</organism>
<dbReference type="InterPro" id="IPR036388">
    <property type="entry name" value="WH-like_DNA-bd_sf"/>
</dbReference>
<proteinExistence type="inferred from homology"/>
<evidence type="ECO:0000313" key="6">
    <source>
        <dbReference type="EMBL" id="KYZ75458.1"/>
    </source>
</evidence>
<evidence type="ECO:0000256" key="2">
    <source>
        <dbReference type="ARBA" id="ARBA00023015"/>
    </source>
</evidence>